<protein>
    <submittedName>
        <fullName evidence="2">FimV family protein</fullName>
    </submittedName>
</protein>
<name>A0ABV8ZL40_9NEIS</name>
<dbReference type="RefSeq" id="WP_378123904.1">
    <property type="nucleotide sequence ID" value="NZ_JBHSEK010000001.1"/>
</dbReference>
<dbReference type="Proteomes" id="UP001595999">
    <property type="component" value="Unassembled WGS sequence"/>
</dbReference>
<evidence type="ECO:0000256" key="1">
    <source>
        <dbReference type="SAM" id="Phobius"/>
    </source>
</evidence>
<evidence type="ECO:0000313" key="2">
    <source>
        <dbReference type="EMBL" id="MFC4488437.1"/>
    </source>
</evidence>
<keyword evidence="1" id="KW-0812">Transmembrane</keyword>
<proteinExistence type="predicted"/>
<organism evidence="2 3">
    <name type="scientific">Chromobacterium aquaticum</name>
    <dbReference type="NCBI Taxonomy" id="467180"/>
    <lineage>
        <taxon>Bacteria</taxon>
        <taxon>Pseudomonadati</taxon>
        <taxon>Pseudomonadota</taxon>
        <taxon>Betaproteobacteria</taxon>
        <taxon>Neisseriales</taxon>
        <taxon>Chromobacteriaceae</taxon>
        <taxon>Chromobacterium</taxon>
    </lineage>
</organism>
<feature type="transmembrane region" description="Helical" evidence="1">
    <location>
        <begin position="27"/>
        <end position="50"/>
    </location>
</feature>
<accession>A0ABV8ZL40</accession>
<dbReference type="EMBL" id="JBHSEK010000001">
    <property type="protein sequence ID" value="MFC4488437.1"/>
    <property type="molecule type" value="Genomic_DNA"/>
</dbReference>
<keyword evidence="1" id="KW-1133">Transmembrane helix</keyword>
<keyword evidence="1" id="KW-0472">Membrane</keyword>
<gene>
    <name evidence="2" type="ORF">ACFO0R_02285</name>
</gene>
<evidence type="ECO:0000313" key="3">
    <source>
        <dbReference type="Proteomes" id="UP001595999"/>
    </source>
</evidence>
<comment type="caution">
    <text evidence="2">The sequence shown here is derived from an EMBL/GenBank/DDBJ whole genome shotgun (WGS) entry which is preliminary data.</text>
</comment>
<keyword evidence="3" id="KW-1185">Reference proteome</keyword>
<sequence>MIEAIAHNATGFAGGINSPQSGRGDHMVALSAFAASFGLMASYYALRFLWKKLRYTKPRQRGIDPVGEAEVFLAYGRTSDAVRVLKDSLRDNPDDLPAKVTLLRAYSSECNREAYCLLARDVQAQVQGQPVWHTIQENGRRLAPQDPLFEVKL</sequence>
<reference evidence="3" key="1">
    <citation type="journal article" date="2019" name="Int. J. Syst. Evol. Microbiol.">
        <title>The Global Catalogue of Microorganisms (GCM) 10K type strain sequencing project: providing services to taxonomists for standard genome sequencing and annotation.</title>
        <authorList>
            <consortium name="The Broad Institute Genomics Platform"/>
            <consortium name="The Broad Institute Genome Sequencing Center for Infectious Disease"/>
            <person name="Wu L."/>
            <person name="Ma J."/>
        </authorList>
    </citation>
    <scope>NUCLEOTIDE SEQUENCE [LARGE SCALE GENOMIC DNA]</scope>
    <source>
        <strain evidence="3">CGMCC 4.7608</strain>
    </source>
</reference>